<comment type="caution">
    <text evidence="4">The sequence shown here is derived from an EMBL/GenBank/DDBJ whole genome shotgun (WGS) entry which is preliminary data.</text>
</comment>
<dbReference type="Gene3D" id="3.20.20.140">
    <property type="entry name" value="Metal-dependent hydrolases"/>
    <property type="match status" value="1"/>
</dbReference>
<dbReference type="AlphaFoldDB" id="A0A975WCZ9"/>
<dbReference type="PANTHER" id="PTHR43794">
    <property type="entry name" value="AMINOHYDROLASE SSNA-RELATED"/>
    <property type="match status" value="1"/>
</dbReference>
<keyword evidence="2" id="KW-0378">Hydrolase</keyword>
<accession>A0A975WCZ9</accession>
<dbReference type="Pfam" id="PF01979">
    <property type="entry name" value="Amidohydro_1"/>
    <property type="match status" value="1"/>
</dbReference>
<dbReference type="InterPro" id="IPR032466">
    <property type="entry name" value="Metal_Hydrolase"/>
</dbReference>
<dbReference type="InterPro" id="IPR011059">
    <property type="entry name" value="Metal-dep_hydrolase_composite"/>
</dbReference>
<evidence type="ECO:0000313" key="4">
    <source>
        <dbReference type="EMBL" id="SEJ96514.1"/>
    </source>
</evidence>
<evidence type="ECO:0000313" key="5">
    <source>
        <dbReference type="Proteomes" id="UP000182932"/>
    </source>
</evidence>
<dbReference type="InterPro" id="IPR006680">
    <property type="entry name" value="Amidohydro-rel"/>
</dbReference>
<organism evidence="4 5">
    <name type="scientific">Marinovum algicola</name>
    <dbReference type="NCBI Taxonomy" id="42444"/>
    <lineage>
        <taxon>Bacteria</taxon>
        <taxon>Pseudomonadati</taxon>
        <taxon>Pseudomonadota</taxon>
        <taxon>Alphaproteobacteria</taxon>
        <taxon>Rhodobacterales</taxon>
        <taxon>Roseobacteraceae</taxon>
        <taxon>Marinovum</taxon>
    </lineage>
</organism>
<dbReference type="SUPFAM" id="SSF51556">
    <property type="entry name" value="Metallo-dependent hydrolases"/>
    <property type="match status" value="1"/>
</dbReference>
<proteinExistence type="inferred from homology"/>
<gene>
    <name evidence="4" type="ORF">SAMN04487940_115100</name>
</gene>
<sequence>MTDILIRHVTALTVDADRRVIEDAAIAIEADRITAIGPDAELAPLADRAGEVIEARGRVAIPGLIDCHSHAGHGLVRALGAGDVSTWFDACARLYTGPTGPGFWAAEARLSLLERLMGGVTTCVTLLGGGADIYRTDDPAFGAAHCAATRDAGLRTVLAVGPNRPPFPLPYHGPDGAPVAVGFVRQLEVSEALIAAHDDLLDAGTGVCLVMPVYGSDDRGEVPEAEVRRMTEAVCDLRARHDVLLTQDGHRDGTIAYARALGLLGPHALLSHCVDLTEEDIEALQETGTAVAHNPSAIMSIFGRCPAPEMIDRGITVALGSDAAAPDRGYDMFRHMAQAMHYHRRHFRDPTVLPPGKVLEMATIDAARALGRADDLGSLEVGKKADVVLIDMGKPHLTPQAMPLHAVTHFANAADVETVLVNGRVVLRERRSQTLDPETVLAEATEAADRAIRDAGLTGLRDEPARLWRSARSPEERPAT</sequence>
<protein>
    <submittedName>
        <fullName evidence="4">Cytosine/adenosine deaminase</fullName>
    </submittedName>
</protein>
<name>A0A975WCZ9_9RHOB</name>
<evidence type="ECO:0000259" key="3">
    <source>
        <dbReference type="Pfam" id="PF01979"/>
    </source>
</evidence>
<dbReference type="PANTHER" id="PTHR43794:SF11">
    <property type="entry name" value="AMIDOHYDROLASE-RELATED DOMAIN-CONTAINING PROTEIN"/>
    <property type="match status" value="1"/>
</dbReference>
<dbReference type="Gene3D" id="2.30.40.10">
    <property type="entry name" value="Urease, subunit C, domain 1"/>
    <property type="match status" value="1"/>
</dbReference>
<comment type="similarity">
    <text evidence="1">Belongs to the metallo-dependent hydrolases superfamily. ATZ/TRZ family.</text>
</comment>
<dbReference type="InterPro" id="IPR050287">
    <property type="entry name" value="MTA/SAH_deaminase"/>
</dbReference>
<dbReference type="EMBL" id="FNYY01000015">
    <property type="protein sequence ID" value="SEJ96514.1"/>
    <property type="molecule type" value="Genomic_DNA"/>
</dbReference>
<dbReference type="GO" id="GO:0016810">
    <property type="term" value="F:hydrolase activity, acting on carbon-nitrogen (but not peptide) bonds"/>
    <property type="evidence" value="ECO:0007669"/>
    <property type="project" value="InterPro"/>
</dbReference>
<keyword evidence="5" id="KW-1185">Reference proteome</keyword>
<evidence type="ECO:0000256" key="1">
    <source>
        <dbReference type="ARBA" id="ARBA00006745"/>
    </source>
</evidence>
<evidence type="ECO:0000256" key="2">
    <source>
        <dbReference type="ARBA" id="ARBA00022801"/>
    </source>
</evidence>
<dbReference type="RefSeq" id="WP_074837876.1">
    <property type="nucleotide sequence ID" value="NZ_CATLQZ010000018.1"/>
</dbReference>
<dbReference type="SUPFAM" id="SSF51338">
    <property type="entry name" value="Composite domain of metallo-dependent hydrolases"/>
    <property type="match status" value="1"/>
</dbReference>
<dbReference type="Proteomes" id="UP000182932">
    <property type="component" value="Unassembled WGS sequence"/>
</dbReference>
<reference evidence="4 5" key="1">
    <citation type="submission" date="2016-10" db="EMBL/GenBank/DDBJ databases">
        <authorList>
            <person name="Varghese N."/>
            <person name="Submissions S."/>
        </authorList>
    </citation>
    <scope>NUCLEOTIDE SEQUENCE [LARGE SCALE GENOMIC DNA]</scope>
    <source>
        <strain evidence="4 5">FF3</strain>
    </source>
</reference>
<feature type="domain" description="Amidohydrolase-related" evidence="3">
    <location>
        <begin position="248"/>
        <end position="426"/>
    </location>
</feature>
<dbReference type="GeneID" id="80819898"/>